<evidence type="ECO:0000313" key="2">
    <source>
        <dbReference type="Proteomes" id="UP000092671"/>
    </source>
</evidence>
<dbReference type="Proteomes" id="UP000092671">
    <property type="component" value="Unassembled WGS sequence"/>
</dbReference>
<comment type="caution">
    <text evidence="1">The sequence shown here is derived from an EMBL/GenBank/DDBJ whole genome shotgun (WGS) entry which is preliminary data.</text>
</comment>
<organism evidence="1 2">
    <name type="scientific">Moraxella nonliquefaciens</name>
    <dbReference type="NCBI Taxonomy" id="478"/>
    <lineage>
        <taxon>Bacteria</taxon>
        <taxon>Pseudomonadati</taxon>
        <taxon>Pseudomonadota</taxon>
        <taxon>Gammaproteobacteria</taxon>
        <taxon>Moraxellales</taxon>
        <taxon>Moraxellaceae</taxon>
        <taxon>Moraxella</taxon>
    </lineage>
</organism>
<dbReference type="OrthoDB" id="6717902at2"/>
<evidence type="ECO:0000313" key="1">
    <source>
        <dbReference type="EMBL" id="OBX49673.1"/>
    </source>
</evidence>
<dbReference type="EMBL" id="LZDN01000032">
    <property type="protein sequence ID" value="OBX49673.1"/>
    <property type="molecule type" value="Genomic_DNA"/>
</dbReference>
<reference evidence="1 2" key="1">
    <citation type="submission" date="2016-06" db="EMBL/GenBank/DDBJ databases">
        <title>Draft genome of Moraxella nonliquefaciens CCUG 60284.</title>
        <authorList>
            <person name="Salva-Serra F."/>
            <person name="Engstrom-Jakobsson H."/>
            <person name="Thorell K."/>
            <person name="Gonzales-Siles L."/>
            <person name="Karlsson R."/>
            <person name="Boulund F."/>
            <person name="Engstrand L."/>
            <person name="Kristiansson E."/>
            <person name="Moore E."/>
        </authorList>
    </citation>
    <scope>NUCLEOTIDE SEQUENCE [LARGE SCALE GENOMIC DNA]</scope>
    <source>
        <strain evidence="1 2">CCUG 60284</strain>
    </source>
</reference>
<dbReference type="AlphaFoldDB" id="A0A1B8PIW9"/>
<proteinExistence type="predicted"/>
<protein>
    <submittedName>
        <fullName evidence="1">Uncharacterized protein</fullName>
    </submittedName>
</protein>
<name>A0A1B8PIW9_MORNO</name>
<sequence>MSHFILTTMYQKSLELLQKGEQVSEIWQIDNDQDKAIIKELFDNPPPPTPAMKELLTLTDGIKDLTHAVLSYWTSTTTVLPLIVGKMILTATCRQWQANTTKKA</sequence>
<gene>
    <name evidence="1" type="ORF">A9Z60_10215</name>
</gene>
<dbReference type="RefSeq" id="WP_066885201.1">
    <property type="nucleotide sequence ID" value="NZ_LZDM01000004.1"/>
</dbReference>
<accession>A0A1B8PIW9</accession>
<dbReference type="Gene3D" id="1.20.5.780">
    <property type="entry name" value="Single helix bin"/>
    <property type="match status" value="1"/>
</dbReference>